<dbReference type="EMBL" id="JARGEQ010000127">
    <property type="protein sequence ID" value="MDF1587441.1"/>
    <property type="molecule type" value="Genomic_DNA"/>
</dbReference>
<keyword evidence="1" id="KW-0238">DNA-binding</keyword>
<dbReference type="Pfam" id="PF01381">
    <property type="entry name" value="HTH_3"/>
    <property type="match status" value="1"/>
</dbReference>
<sequence>MPMKNPPHPGLSVRHDCLEPLDLSVTEAARRLGVSRKQLSDVVNGHSGVSAEMAIRLDKAFGGGADTWLRLQAAWDLAQAMKRSDEIKVERITGAV</sequence>
<organism evidence="3 4">
    <name type="scientific">Marinimicrococcus flavescens</name>
    <dbReference type="NCBI Taxonomy" id="3031815"/>
    <lineage>
        <taxon>Bacteria</taxon>
        <taxon>Pseudomonadati</taxon>
        <taxon>Pseudomonadota</taxon>
        <taxon>Alphaproteobacteria</taxon>
        <taxon>Geminicoccales</taxon>
        <taxon>Geminicoccaceae</taxon>
        <taxon>Marinimicrococcus</taxon>
    </lineage>
</organism>
<dbReference type="PANTHER" id="PTHR36924">
    <property type="entry name" value="ANTITOXIN HIGA-1"/>
    <property type="match status" value="1"/>
</dbReference>
<evidence type="ECO:0000256" key="1">
    <source>
        <dbReference type="ARBA" id="ARBA00023125"/>
    </source>
</evidence>
<evidence type="ECO:0000313" key="3">
    <source>
        <dbReference type="EMBL" id="MDF1587441.1"/>
    </source>
</evidence>
<dbReference type="SUPFAM" id="SSF47413">
    <property type="entry name" value="lambda repressor-like DNA-binding domains"/>
    <property type="match status" value="1"/>
</dbReference>
<dbReference type="RefSeq" id="WP_327789866.1">
    <property type="nucleotide sequence ID" value="NZ_JARGEQ010000127.1"/>
</dbReference>
<name>A0AAP4D7Q1_9PROT</name>
<dbReference type="InterPro" id="IPR013430">
    <property type="entry name" value="Toxin_antidote_HigA"/>
</dbReference>
<protein>
    <submittedName>
        <fullName evidence="3">HigA family addiction module antitoxin</fullName>
    </submittedName>
</protein>
<dbReference type="NCBIfam" id="TIGR02607">
    <property type="entry name" value="antidote_HigA"/>
    <property type="match status" value="1"/>
</dbReference>
<dbReference type="InterPro" id="IPR001387">
    <property type="entry name" value="Cro/C1-type_HTH"/>
</dbReference>
<evidence type="ECO:0000259" key="2">
    <source>
        <dbReference type="PROSITE" id="PS50943"/>
    </source>
</evidence>
<evidence type="ECO:0000313" key="4">
    <source>
        <dbReference type="Proteomes" id="UP001301140"/>
    </source>
</evidence>
<dbReference type="Proteomes" id="UP001301140">
    <property type="component" value="Unassembled WGS sequence"/>
</dbReference>
<dbReference type="InterPro" id="IPR010982">
    <property type="entry name" value="Lambda_DNA-bd_dom_sf"/>
</dbReference>
<reference evidence="3 4" key="1">
    <citation type="submission" date="2023-03" db="EMBL/GenBank/DDBJ databases">
        <title>YIM 152171 draft genome.</title>
        <authorList>
            <person name="Yang Z."/>
        </authorList>
    </citation>
    <scope>NUCLEOTIDE SEQUENCE [LARGE SCALE GENOMIC DNA]</scope>
    <source>
        <strain evidence="3 4">YIM 152171</strain>
    </source>
</reference>
<gene>
    <name evidence="3" type="ORF">PZ740_13720</name>
</gene>
<dbReference type="CDD" id="cd00093">
    <property type="entry name" value="HTH_XRE"/>
    <property type="match status" value="1"/>
</dbReference>
<accession>A0AAP4D7Q1</accession>
<dbReference type="AlphaFoldDB" id="A0AAP4D7Q1"/>
<comment type="caution">
    <text evidence="3">The sequence shown here is derived from an EMBL/GenBank/DDBJ whole genome shotgun (WGS) entry which is preliminary data.</text>
</comment>
<feature type="domain" description="HTH cro/C1-type" evidence="2">
    <location>
        <begin position="21"/>
        <end position="68"/>
    </location>
</feature>
<keyword evidence="4" id="KW-1185">Reference proteome</keyword>
<proteinExistence type="predicted"/>
<dbReference type="Gene3D" id="1.10.260.40">
    <property type="entry name" value="lambda repressor-like DNA-binding domains"/>
    <property type="match status" value="1"/>
</dbReference>
<dbReference type="GO" id="GO:0003677">
    <property type="term" value="F:DNA binding"/>
    <property type="evidence" value="ECO:0007669"/>
    <property type="project" value="UniProtKB-KW"/>
</dbReference>
<dbReference type="PANTHER" id="PTHR36924:SF1">
    <property type="entry name" value="ANTITOXIN HIGA-1"/>
    <property type="match status" value="1"/>
</dbReference>
<dbReference type="PROSITE" id="PS50943">
    <property type="entry name" value="HTH_CROC1"/>
    <property type="match status" value="1"/>
</dbReference>
<dbReference type="SMART" id="SM00530">
    <property type="entry name" value="HTH_XRE"/>
    <property type="match status" value="1"/>
</dbReference>